<dbReference type="InterPro" id="IPR045829">
    <property type="entry name" value="PKD_6"/>
</dbReference>
<accession>A0A6B3LR40</accession>
<reference evidence="2 3" key="1">
    <citation type="submission" date="2020-02" db="EMBL/GenBank/DDBJ databases">
        <authorList>
            <person name="Kim M.K."/>
        </authorList>
    </citation>
    <scope>NUCLEOTIDE SEQUENCE [LARGE SCALE GENOMIC DNA]</scope>
    <source>
        <strain evidence="2 3">BT327</strain>
    </source>
</reference>
<dbReference type="Gene3D" id="2.60.40.10">
    <property type="entry name" value="Immunoglobulins"/>
    <property type="match status" value="7"/>
</dbReference>
<evidence type="ECO:0000313" key="2">
    <source>
        <dbReference type="EMBL" id="NEM97525.1"/>
    </source>
</evidence>
<feature type="domain" description="Ig-like" evidence="1">
    <location>
        <begin position="936"/>
        <end position="1022"/>
    </location>
</feature>
<dbReference type="Pfam" id="PF18962">
    <property type="entry name" value="Por_Secre_tail"/>
    <property type="match status" value="1"/>
</dbReference>
<gene>
    <name evidence="2" type="ORF">GXP69_07455</name>
</gene>
<dbReference type="SUPFAM" id="SSF101898">
    <property type="entry name" value="NHL repeat"/>
    <property type="match status" value="1"/>
</dbReference>
<dbReference type="NCBIfam" id="TIGR04183">
    <property type="entry name" value="Por_Secre_tail"/>
    <property type="match status" value="1"/>
</dbReference>
<dbReference type="EMBL" id="JAAGWD010000003">
    <property type="protein sequence ID" value="NEM97525.1"/>
    <property type="molecule type" value="Genomic_DNA"/>
</dbReference>
<dbReference type="InterPro" id="IPR022409">
    <property type="entry name" value="PKD/Chitinase_dom"/>
</dbReference>
<sequence>MKQLLPCKYFLPKSTKAKPIPCNYSFLYCVLPAFFMFFLAAAPASAQLTKVWETPPFKHSSGSGNSFVEQEVDGAGNLIILGSGLTLYKYDATGRQLWVNKYEVLGNTPTNAGLWLDKADNSYVLWGNVLVKYGPTGNLIWTKTFDSSQGGVESVSAMTMDAEGNIYVTGRVDNGGTAVLGAQKLSPAGAVLWTSKVTGLDVGQVIEVDDKGGVYVLTSATNLVPGNESIILFKFNSTTGAEEMQQFYNTPRFPSYYETPRKLLISKAGEIYAFVDMVRGNNEARQLFLYKATVNGTLIYKKGLGKTEEATLLDAVFAANEDIIVLGRLLKYRTTWDHFMTRITPNADHIWYHTFNVYEADNMVRYFSPAAEGFSVKSDGSIAIAGSYSYLRIVPFSAPESFTEYPKLIVATFNKDGVETWRQVMEHHTRRDGIAGVSYLNDKSFYVTGAISNMPDFYTPVNLVAMKFADCSGFTASAGTDKQICAGGNVQLQASGGTTYSWAPATGLSATNVANPVASPAQTTTYTVTVTNADGCTATDQVVVTVNPTPTAKITAGGATTFCTGGSVVLTADTGTGYSYQWLRNGSAINGATAVNYTATTAGNYSVVVNAGNCSATSASVAVNVTTGVTASAGEDQTICAGGSVQLQASGGTTYSWSPATGLSATNVATPMASPAQTTTYTVTVSNGSGCTATDQVTVTINAAPTATITASGATTFCDGGSVTLTANAGSGYSYQWLKDGNPINNATARTFTTAAAGDFSVRVTNSSGCTTSSAVTKVTVTTPPTVIAGQDQSVCVNATALTLTGFSPAGGTWSGPGVSANGLFNPTTAGVGSHTLTYTVNQNSCTVSATKVITVTPGVASSAGSISGDAAVCAGATNLTYSIPAVSGATNYTWTVPNGFTITSGQGTGTITVTAGNTSGSISVRAQNGCGSSDPSTIAVNVSAIPTASITTGGSTSLCTGGSVTLTANAGTGYSYQWLRNGSAISNATGNTYTVNSAGDYAIVVRNAGGCSATSTAVRVTMAAGVSASAGEDKSICAGGSVQLQATGGTTYTWSPATGLSAANVSNPTASPTQTTTYTVTVISANGCIATDQVTVTVNQAPSATITASGATSFCEGGSVTLSATTGANYSYQWQRNGATIAGATAATYNATTNGNYSVIISNGNCAATATPLAVNVTSNISNNTIASGNQTMCAGAAAAELRGTVPSGGSGTYTYQWQQSASGGNYTNIQGATSKNYSPGNLSASAWFRRVVSAGGCSNTSEAVRVTVNPVPVVTLGTFSKVCTQDEALTLTNGQPTGGTYSGPGVENGIFNPATAGPGTHTITYTYAEGGNCSVSATQTIVVEECVTGVEDEEPPHKFVMFPNPAKDNLYLEVDLPQRTDVSIRLVDARGRVILKQDYTGKAGAFTETLKLGEMAKGLYILQLTTKDGMYSRRVVLW</sequence>
<dbReference type="PANTHER" id="PTHR46013:SF4">
    <property type="entry name" value="B-CELL RECEPTOR CD22-RELATED"/>
    <property type="match status" value="1"/>
</dbReference>
<dbReference type="Pfam" id="PF19408">
    <property type="entry name" value="PKD_6"/>
    <property type="match status" value="1"/>
</dbReference>
<dbReference type="SMART" id="SM00089">
    <property type="entry name" value="PKD"/>
    <property type="match status" value="6"/>
</dbReference>
<dbReference type="PANTHER" id="PTHR46013">
    <property type="entry name" value="VASCULAR CELL ADHESION MOLECULE 1"/>
    <property type="match status" value="1"/>
</dbReference>
<dbReference type="InterPro" id="IPR044023">
    <property type="entry name" value="Ig_7"/>
</dbReference>
<dbReference type="Proteomes" id="UP000474777">
    <property type="component" value="Unassembled WGS sequence"/>
</dbReference>
<dbReference type="InterPro" id="IPR007110">
    <property type="entry name" value="Ig-like_dom"/>
</dbReference>
<evidence type="ECO:0000313" key="3">
    <source>
        <dbReference type="Proteomes" id="UP000474777"/>
    </source>
</evidence>
<keyword evidence="3" id="KW-1185">Reference proteome</keyword>
<name>A0A6B3LR40_9BACT</name>
<organism evidence="2 3">
    <name type="scientific">Pontibacter burrus</name>
    <dbReference type="NCBI Taxonomy" id="2704466"/>
    <lineage>
        <taxon>Bacteria</taxon>
        <taxon>Pseudomonadati</taxon>
        <taxon>Bacteroidota</taxon>
        <taxon>Cytophagia</taxon>
        <taxon>Cytophagales</taxon>
        <taxon>Hymenobacteraceae</taxon>
        <taxon>Pontibacter</taxon>
    </lineage>
</organism>
<dbReference type="PROSITE" id="PS50835">
    <property type="entry name" value="IG_LIKE"/>
    <property type="match status" value="1"/>
</dbReference>
<dbReference type="RefSeq" id="WP_163914007.1">
    <property type="nucleotide sequence ID" value="NZ_JAAGWD010000003.1"/>
</dbReference>
<dbReference type="InterPro" id="IPR013783">
    <property type="entry name" value="Ig-like_fold"/>
</dbReference>
<dbReference type="Gene3D" id="2.60.40.2700">
    <property type="match status" value="1"/>
</dbReference>
<comment type="caution">
    <text evidence="2">The sequence shown here is derived from an EMBL/GenBank/DDBJ whole genome shotgun (WGS) entry which is preliminary data.</text>
</comment>
<dbReference type="Pfam" id="PF19081">
    <property type="entry name" value="Ig_7"/>
    <property type="match status" value="1"/>
</dbReference>
<dbReference type="InterPro" id="IPR026444">
    <property type="entry name" value="Secre_tail"/>
</dbReference>
<proteinExistence type="predicted"/>
<protein>
    <submittedName>
        <fullName evidence="2">T9SS type A sorting domain-containing protein</fullName>
    </submittedName>
</protein>
<evidence type="ECO:0000259" key="1">
    <source>
        <dbReference type="PROSITE" id="PS50835"/>
    </source>
</evidence>